<feature type="region of interest" description="Disordered" evidence="1">
    <location>
        <begin position="27"/>
        <end position="60"/>
    </location>
</feature>
<feature type="signal peptide" evidence="2">
    <location>
        <begin position="1"/>
        <end position="29"/>
    </location>
</feature>
<protein>
    <submittedName>
        <fullName evidence="3">Uncharacterized protein</fullName>
    </submittedName>
</protein>
<name>W3VGJ5_MOEAP</name>
<comment type="caution">
    <text evidence="3">The sequence shown here is derived from an EMBL/GenBank/DDBJ whole genome shotgun (WGS) entry which is preliminary data.</text>
</comment>
<sequence>MYSAAEPTTLALLLACSGWAGLVWPPSSSKPRPPPLATLATDRPPNADATAACPPSPGFAPNRHSPLDVPSERVELNTIISVTAPAGPSRPLPSKAQLPPTPSPCFRPALDSPASAVARQLRSHTQSLAIARCLSLRARSLLVRNSASHHGFLVDLLMSAFPYSTQALGPQLCYATRAQHSPERFRPDQRRFLDQTTSSGHTFAHVAIPDHSQRGFCKTSAKNWTRSSSSSLSDSSSRTTLLSFDVSIASSTCAAATLLCLALELELAHSVRRLALPSIASTASSFISPSAPLNSTHTGAAATRQSPRPARSRAPSPFQPRRWSVSLLSTVFEFPVLGRSPLHSISIDSSASTRSHPATFFATHCGPTGPWLLKRAQNPPTPPDGFKAASCASSAASVKKLVKCSDDRSVQLLSISSRTHSCIDHACSHAPLAQTIADPAAPHTSPRSGQGRSFGSITICTSALHIANFAKKPNASPPLSCGEATREPPALAAPLCMPPTPASSSRNSVLDLELGCPRTPYDPRANYRLALQPLTRNNLKLVLRNLVLAHALPHGGGSLLLSVINLGPLGTATAPQGHGIHGTVLKDPPDGKARPVVVANLLLLVPLARPSLRRLPAPAQSKPLPILPFSAPSASSLTRLPPIPCFDELVLHKVSTRPRYIGCPVLREPALLLSPSPLRGSGSTHDSAAQNLRSHHPPRRSRRLLDNVCANSPPALLFLLGQSLCGQPIHCTSLERIISTRERHRNPHSSTHCSIFAPSSSLLS</sequence>
<feature type="region of interest" description="Disordered" evidence="1">
    <location>
        <begin position="676"/>
        <end position="700"/>
    </location>
</feature>
<dbReference type="Proteomes" id="UP000019462">
    <property type="component" value="Unassembled WGS sequence"/>
</dbReference>
<dbReference type="EMBL" id="AWNI01000022">
    <property type="protein sequence ID" value="ETS60694.1"/>
    <property type="molecule type" value="Genomic_DNA"/>
</dbReference>
<organism evidence="3 4">
    <name type="scientific">Moesziomyces aphidis</name>
    <name type="common">Pseudozyma aphidis</name>
    <dbReference type="NCBI Taxonomy" id="84754"/>
    <lineage>
        <taxon>Eukaryota</taxon>
        <taxon>Fungi</taxon>
        <taxon>Dikarya</taxon>
        <taxon>Basidiomycota</taxon>
        <taxon>Ustilaginomycotina</taxon>
        <taxon>Ustilaginomycetes</taxon>
        <taxon>Ustilaginales</taxon>
        <taxon>Ustilaginaceae</taxon>
        <taxon>Moesziomyces</taxon>
    </lineage>
</organism>
<accession>W3VGJ5</accession>
<keyword evidence="2" id="KW-0732">Signal</keyword>
<evidence type="ECO:0000256" key="2">
    <source>
        <dbReference type="SAM" id="SignalP"/>
    </source>
</evidence>
<evidence type="ECO:0000313" key="4">
    <source>
        <dbReference type="Proteomes" id="UP000019462"/>
    </source>
</evidence>
<reference evidence="3 4" key="1">
    <citation type="journal article" date="2014" name="Genome Announc.">
        <title>Genome sequence of the basidiomycetous fungus Pseudozyma aphidis DSM70725, an efficient producer of biosurfactant mannosylerythritol lipids.</title>
        <authorList>
            <person name="Lorenz S."/>
            <person name="Guenther M."/>
            <person name="Grumaz C."/>
            <person name="Rupp S."/>
            <person name="Zibek S."/>
            <person name="Sohn K."/>
        </authorList>
    </citation>
    <scope>NUCLEOTIDE SEQUENCE [LARGE SCALE GENOMIC DNA]</scope>
    <source>
        <strain evidence="4">ATCC 32657 / CBS 517.83 / DSM 70725 / JCM 10318 / NBRC 10182 / NRRL Y-7954 / St-0401</strain>
    </source>
</reference>
<gene>
    <name evidence="3" type="ORF">PaG_04597</name>
</gene>
<feature type="region of interest" description="Disordered" evidence="1">
    <location>
        <begin position="290"/>
        <end position="318"/>
    </location>
</feature>
<evidence type="ECO:0000256" key="1">
    <source>
        <dbReference type="SAM" id="MobiDB-lite"/>
    </source>
</evidence>
<keyword evidence="4" id="KW-1185">Reference proteome</keyword>
<dbReference type="HOGENOM" id="CLU_365290_0_0_1"/>
<dbReference type="AlphaFoldDB" id="W3VGJ5"/>
<proteinExistence type="predicted"/>
<feature type="compositionally biased region" description="Low complexity" evidence="1">
    <location>
        <begin position="300"/>
        <end position="318"/>
    </location>
</feature>
<feature type="chain" id="PRO_5004832957" evidence="2">
    <location>
        <begin position="30"/>
        <end position="764"/>
    </location>
</feature>
<evidence type="ECO:0000313" key="3">
    <source>
        <dbReference type="EMBL" id="ETS60694.1"/>
    </source>
</evidence>